<name>A0A1I6X9R6_9FLAO</name>
<proteinExistence type="predicted"/>
<accession>A0A1I6X9R6</accession>
<gene>
    <name evidence="1" type="ORF">SAMN05216474_0036</name>
</gene>
<dbReference type="InterPro" id="IPR011856">
    <property type="entry name" value="tRNA_endonuc-like_dom_sf"/>
</dbReference>
<dbReference type="AlphaFoldDB" id="A0A1I6X9R6"/>
<sequence length="280" mass="32303">MELNPIPILKMNGKKALFNEEKLKLSLKNSGATAEMIAHVLEEVKLALYPYISTQEIHKIAFSRLKQFKRATAARYNLKKALLDLGPSGFPFERIVEQTLIYQGFTTKTDQILKGNCVQHEVDVIAIKNNFYLLVECKFHSDQARQSDVKVPLYIQSRFYDIRLQWKKDASYQNKSLQGWIFTNTRFSKDAISYSNCMDLNLVAWNYPSKGSLKERIDVAGLHPITCLTTLTLNEKQALLKEMIILCRELLKKREILTKIEIHPQRHANILSEAKQLCNL</sequence>
<organism evidence="1 2">
    <name type="scientific">Lishizhenia tianjinensis</name>
    <dbReference type="NCBI Taxonomy" id="477690"/>
    <lineage>
        <taxon>Bacteria</taxon>
        <taxon>Pseudomonadati</taxon>
        <taxon>Bacteroidota</taxon>
        <taxon>Flavobacteriia</taxon>
        <taxon>Flavobacteriales</taxon>
        <taxon>Crocinitomicaceae</taxon>
        <taxon>Lishizhenia</taxon>
    </lineage>
</organism>
<dbReference type="Proteomes" id="UP000236454">
    <property type="component" value="Unassembled WGS sequence"/>
</dbReference>
<dbReference type="SUPFAM" id="SSF52980">
    <property type="entry name" value="Restriction endonuclease-like"/>
    <property type="match status" value="1"/>
</dbReference>
<evidence type="ECO:0000313" key="1">
    <source>
        <dbReference type="EMBL" id="SFT35009.1"/>
    </source>
</evidence>
<evidence type="ECO:0000313" key="2">
    <source>
        <dbReference type="Proteomes" id="UP000236454"/>
    </source>
</evidence>
<dbReference type="GO" id="GO:0003676">
    <property type="term" value="F:nucleic acid binding"/>
    <property type="evidence" value="ECO:0007669"/>
    <property type="project" value="InterPro"/>
</dbReference>
<evidence type="ECO:0008006" key="3">
    <source>
        <dbReference type="Google" id="ProtNLM"/>
    </source>
</evidence>
<dbReference type="STRING" id="477690.SAMN05216474_0036"/>
<protein>
    <recommendedName>
        <fullName evidence="3">ATP cone domain-containing protein</fullName>
    </recommendedName>
</protein>
<dbReference type="InterPro" id="IPR011335">
    <property type="entry name" value="Restrct_endonuc-II-like"/>
</dbReference>
<dbReference type="CDD" id="cd22308">
    <property type="entry name" value="Af1548-like"/>
    <property type="match status" value="1"/>
</dbReference>
<reference evidence="1 2" key="1">
    <citation type="submission" date="2016-10" db="EMBL/GenBank/DDBJ databases">
        <authorList>
            <person name="de Groot N.N."/>
        </authorList>
    </citation>
    <scope>NUCLEOTIDE SEQUENCE [LARGE SCALE GENOMIC DNA]</scope>
    <source>
        <strain evidence="1 2">CGMCC 1.7005</strain>
    </source>
</reference>
<keyword evidence="2" id="KW-1185">Reference proteome</keyword>
<dbReference type="Gene3D" id="3.40.1350.10">
    <property type="match status" value="1"/>
</dbReference>
<dbReference type="EMBL" id="FPAS01000001">
    <property type="protein sequence ID" value="SFT35009.1"/>
    <property type="molecule type" value="Genomic_DNA"/>
</dbReference>